<feature type="domain" description="Threonine/serine exporter-like N-terminal" evidence="7">
    <location>
        <begin position="18"/>
        <end position="260"/>
    </location>
</feature>
<feature type="transmembrane region" description="Helical" evidence="6">
    <location>
        <begin position="389"/>
        <end position="410"/>
    </location>
</feature>
<reference evidence="10" key="1">
    <citation type="journal article" date="2019" name="Int. J. Syst. Evol. Microbiol.">
        <title>The Global Catalogue of Microorganisms (GCM) 10K type strain sequencing project: providing services to taxonomists for standard genome sequencing and annotation.</title>
        <authorList>
            <consortium name="The Broad Institute Genomics Platform"/>
            <consortium name="The Broad Institute Genome Sequencing Center for Infectious Disease"/>
            <person name="Wu L."/>
            <person name="Ma J."/>
        </authorList>
    </citation>
    <scope>NUCLEOTIDE SEQUENCE [LARGE SCALE GENOMIC DNA]</scope>
    <source>
        <strain evidence="10">KCTC 42875</strain>
    </source>
</reference>
<feature type="transmembrane region" description="Helical" evidence="6">
    <location>
        <begin position="279"/>
        <end position="296"/>
    </location>
</feature>
<dbReference type="InterPro" id="IPR010619">
    <property type="entry name" value="ThrE-like_N"/>
</dbReference>
<dbReference type="Pfam" id="PF06738">
    <property type="entry name" value="ThrE"/>
    <property type="match status" value="1"/>
</dbReference>
<protein>
    <submittedName>
        <fullName evidence="9">Threonine/serine exporter ThrE family protein</fullName>
    </submittedName>
</protein>
<feature type="transmembrane region" description="Helical" evidence="6">
    <location>
        <begin position="182"/>
        <end position="200"/>
    </location>
</feature>
<feature type="transmembrane region" description="Helical" evidence="6">
    <location>
        <begin position="153"/>
        <end position="170"/>
    </location>
</feature>
<keyword evidence="3 6" id="KW-1133">Transmembrane helix</keyword>
<dbReference type="InterPro" id="IPR051361">
    <property type="entry name" value="ThrE/Ser_Exporter"/>
</dbReference>
<evidence type="ECO:0000256" key="2">
    <source>
        <dbReference type="ARBA" id="ARBA00022692"/>
    </source>
</evidence>
<dbReference type="PANTHER" id="PTHR31082:SF4">
    <property type="entry name" value="PHEROMONE-REGULATED MEMBRANE PROTEIN 10"/>
    <property type="match status" value="1"/>
</dbReference>
<evidence type="ECO:0000259" key="8">
    <source>
        <dbReference type="Pfam" id="PF12821"/>
    </source>
</evidence>
<keyword evidence="4 6" id="KW-0472">Membrane</keyword>
<proteinExistence type="inferred from homology"/>
<evidence type="ECO:0000256" key="5">
    <source>
        <dbReference type="ARBA" id="ARBA00034125"/>
    </source>
</evidence>
<dbReference type="Pfam" id="PF12821">
    <property type="entry name" value="ThrE_2"/>
    <property type="match status" value="1"/>
</dbReference>
<dbReference type="PANTHER" id="PTHR31082">
    <property type="entry name" value="PHEROMONE-REGULATED MEMBRANE PROTEIN 10"/>
    <property type="match status" value="1"/>
</dbReference>
<feature type="transmembrane region" description="Helical" evidence="6">
    <location>
        <begin position="357"/>
        <end position="377"/>
    </location>
</feature>
<dbReference type="Proteomes" id="UP001595740">
    <property type="component" value="Unassembled WGS sequence"/>
</dbReference>
<comment type="subcellular location">
    <subcellularLocation>
        <location evidence="1">Membrane</location>
        <topology evidence="1">Multi-pass membrane protein</topology>
    </subcellularLocation>
</comment>
<evidence type="ECO:0000313" key="9">
    <source>
        <dbReference type="EMBL" id="MFC3551496.1"/>
    </source>
</evidence>
<feature type="transmembrane region" description="Helical" evidence="6">
    <location>
        <begin position="206"/>
        <end position="225"/>
    </location>
</feature>
<evidence type="ECO:0000259" key="7">
    <source>
        <dbReference type="Pfam" id="PF06738"/>
    </source>
</evidence>
<evidence type="ECO:0000256" key="1">
    <source>
        <dbReference type="ARBA" id="ARBA00004141"/>
    </source>
</evidence>
<gene>
    <name evidence="9" type="ORF">ACFOLC_10795</name>
</gene>
<name>A0ABV7RPB5_9GAMM</name>
<dbReference type="InterPro" id="IPR024528">
    <property type="entry name" value="ThrE_2"/>
</dbReference>
<comment type="similarity">
    <text evidence="5">Belongs to the ThrE exporter (TC 2.A.79) family.</text>
</comment>
<comment type="caution">
    <text evidence="9">The sequence shown here is derived from an EMBL/GenBank/DDBJ whole genome shotgun (WGS) entry which is preliminary data.</text>
</comment>
<dbReference type="RefSeq" id="WP_386759260.1">
    <property type="nucleotide sequence ID" value="NZ_JBHRXK010000004.1"/>
</dbReference>
<feature type="domain" description="Threonine/Serine exporter ThrE" evidence="8">
    <location>
        <begin position="284"/>
        <end position="406"/>
    </location>
</feature>
<organism evidence="9 10">
    <name type="scientific">Lysobacter cavernae</name>
    <dbReference type="NCBI Taxonomy" id="1685901"/>
    <lineage>
        <taxon>Bacteria</taxon>
        <taxon>Pseudomonadati</taxon>
        <taxon>Pseudomonadota</taxon>
        <taxon>Gammaproteobacteria</taxon>
        <taxon>Lysobacterales</taxon>
        <taxon>Lysobacteraceae</taxon>
        <taxon>Lysobacter</taxon>
    </lineage>
</organism>
<accession>A0ABV7RPB5</accession>
<evidence type="ECO:0000313" key="10">
    <source>
        <dbReference type="Proteomes" id="UP001595740"/>
    </source>
</evidence>
<sequence length="416" mass="44168">MSTPMPLSAASYAARIGFVIELAERLHAYGTTAQRLEGAISAVAQKLRLECEPWSNPTGMILTFSDPQRAPGESDTTRVIRLPPGENDLYRLAETDRIAEEVMAGHLGLAEAHAAMSALDRPPSARYRAMQVLGYGLAATAIAGVLRLPWLDIGVAGINGLLIGLFVHLSESRPRFKEALEAVTAMFAAGVTILVADYVAPLNQNTVIIASLIVLLPGMALTNAVNELTSQHLVSGTARFAGAVTTVLKLAVGTVIALYLADLLGLQPQVRASRPQSEWVEWAALMVAAFAFAVLFRAQRRDYPKVMAAAAGGYLISRFGGQTFGSPAGIFLAALVLTAAGNAYARWWHRPGAIIRVPGIIMLVPGSASLRGLLTLIQQQDVDAGQVALLAVLNILLALIAGLLFGNLLLPARRNL</sequence>
<evidence type="ECO:0000256" key="3">
    <source>
        <dbReference type="ARBA" id="ARBA00022989"/>
    </source>
</evidence>
<evidence type="ECO:0000256" key="4">
    <source>
        <dbReference type="ARBA" id="ARBA00023136"/>
    </source>
</evidence>
<keyword evidence="10" id="KW-1185">Reference proteome</keyword>
<dbReference type="EMBL" id="JBHRXK010000004">
    <property type="protein sequence ID" value="MFC3551496.1"/>
    <property type="molecule type" value="Genomic_DNA"/>
</dbReference>
<feature type="transmembrane region" description="Helical" evidence="6">
    <location>
        <begin position="237"/>
        <end position="259"/>
    </location>
</feature>
<evidence type="ECO:0000256" key="6">
    <source>
        <dbReference type="SAM" id="Phobius"/>
    </source>
</evidence>
<keyword evidence="2 6" id="KW-0812">Transmembrane</keyword>